<evidence type="ECO:0000313" key="3">
    <source>
        <dbReference type="Proteomes" id="UP000766246"/>
    </source>
</evidence>
<dbReference type="EMBL" id="SVER01000005">
    <property type="protein sequence ID" value="MBE5918807.1"/>
    <property type="molecule type" value="Genomic_DNA"/>
</dbReference>
<dbReference type="GO" id="GO:0010181">
    <property type="term" value="F:FMN binding"/>
    <property type="evidence" value="ECO:0007669"/>
    <property type="project" value="InterPro"/>
</dbReference>
<dbReference type="SUPFAM" id="SSF52218">
    <property type="entry name" value="Flavoproteins"/>
    <property type="match status" value="1"/>
</dbReference>
<feature type="domain" description="Flavodoxin-like" evidence="1">
    <location>
        <begin position="2"/>
        <end position="129"/>
    </location>
</feature>
<comment type="caution">
    <text evidence="2">The sequence shown here is derived from an EMBL/GenBank/DDBJ whole genome shotgun (WGS) entry which is preliminary data.</text>
</comment>
<proteinExistence type="predicted"/>
<reference evidence="2" key="1">
    <citation type="submission" date="2019-04" db="EMBL/GenBank/DDBJ databases">
        <title>Evolution of Biomass-Degrading Anaerobic Consortia Revealed by Metagenomics.</title>
        <authorList>
            <person name="Peng X."/>
        </authorList>
    </citation>
    <scope>NUCLEOTIDE SEQUENCE</scope>
    <source>
        <strain evidence="2">SIG311</strain>
    </source>
</reference>
<protein>
    <recommendedName>
        <fullName evidence="1">Flavodoxin-like domain-containing protein</fullName>
    </recommendedName>
</protein>
<dbReference type="PROSITE" id="PS50902">
    <property type="entry name" value="FLAVODOXIN_LIKE"/>
    <property type="match status" value="1"/>
</dbReference>
<dbReference type="InterPro" id="IPR008254">
    <property type="entry name" value="Flavodoxin/NO_synth"/>
</dbReference>
<dbReference type="Proteomes" id="UP000766246">
    <property type="component" value="Unassembled WGS sequence"/>
</dbReference>
<dbReference type="AlphaFoldDB" id="A0A927UBC9"/>
<dbReference type="Gene3D" id="3.40.50.360">
    <property type="match status" value="1"/>
</dbReference>
<evidence type="ECO:0000313" key="2">
    <source>
        <dbReference type="EMBL" id="MBE5918807.1"/>
    </source>
</evidence>
<gene>
    <name evidence="2" type="ORF">E7272_03090</name>
</gene>
<evidence type="ECO:0000259" key="1">
    <source>
        <dbReference type="PROSITE" id="PS50902"/>
    </source>
</evidence>
<accession>A0A927UBC9</accession>
<dbReference type="GO" id="GO:0016651">
    <property type="term" value="F:oxidoreductase activity, acting on NAD(P)H"/>
    <property type="evidence" value="ECO:0007669"/>
    <property type="project" value="UniProtKB-ARBA"/>
</dbReference>
<organism evidence="2 3">
    <name type="scientific">Pseudobutyrivibrio ruminis</name>
    <dbReference type="NCBI Taxonomy" id="46206"/>
    <lineage>
        <taxon>Bacteria</taxon>
        <taxon>Bacillati</taxon>
        <taxon>Bacillota</taxon>
        <taxon>Clostridia</taxon>
        <taxon>Lachnospirales</taxon>
        <taxon>Lachnospiraceae</taxon>
        <taxon>Pseudobutyrivibrio</taxon>
    </lineage>
</organism>
<dbReference type="InterPro" id="IPR029039">
    <property type="entry name" value="Flavoprotein-like_sf"/>
</dbReference>
<sequence length="131" mass="14295">MVAVRYYSKSGNTKLLAEAIGKGAGVIPISVDEDSAKITEDIDVLFIGGALYAYGLDKRLNKFLSELDGSKVKKAVVFSTSWISKHSIDLIKNALKEKGIEVAEETCYAKNKPNEKQMAEAEAFAKKMISC</sequence>
<name>A0A927UBC9_9FIRM</name>